<evidence type="ECO:0000256" key="6">
    <source>
        <dbReference type="ARBA" id="ARBA00050768"/>
    </source>
</evidence>
<feature type="transmembrane region" description="Helical" evidence="8">
    <location>
        <begin position="279"/>
        <end position="301"/>
    </location>
</feature>
<evidence type="ECO:0000256" key="2">
    <source>
        <dbReference type="ARBA" id="ARBA00022692"/>
    </source>
</evidence>
<dbReference type="InterPro" id="IPR006603">
    <property type="entry name" value="PQ-loop_rpt"/>
</dbReference>
<dbReference type="Gene3D" id="1.20.1280.290">
    <property type="match status" value="2"/>
</dbReference>
<feature type="transmembrane region" description="Helical" evidence="8">
    <location>
        <begin position="251"/>
        <end position="273"/>
    </location>
</feature>
<evidence type="ECO:0000256" key="5">
    <source>
        <dbReference type="ARBA" id="ARBA00038039"/>
    </source>
</evidence>
<feature type="transmembrane region" description="Helical" evidence="8">
    <location>
        <begin position="174"/>
        <end position="195"/>
    </location>
</feature>
<reference evidence="10" key="1">
    <citation type="submission" date="2022-07" db="EMBL/GenBank/DDBJ databases">
        <title>Phylogenomic reconstructions and comparative analyses of Kickxellomycotina fungi.</title>
        <authorList>
            <person name="Reynolds N.K."/>
            <person name="Stajich J.E."/>
            <person name="Barry K."/>
            <person name="Grigoriev I.V."/>
            <person name="Crous P."/>
            <person name="Smith M.E."/>
        </authorList>
    </citation>
    <scope>NUCLEOTIDE SEQUENCE</scope>
    <source>
        <strain evidence="10">RSA 567</strain>
    </source>
</reference>
<keyword evidence="3 8" id="KW-1133">Transmembrane helix</keyword>
<dbReference type="GO" id="GO:0098852">
    <property type="term" value="C:lytic vacuole membrane"/>
    <property type="evidence" value="ECO:0007669"/>
    <property type="project" value="UniProtKB-ARBA"/>
</dbReference>
<evidence type="ECO:0000313" key="11">
    <source>
        <dbReference type="Proteomes" id="UP001151582"/>
    </source>
</evidence>
<sequence>MTTCTATALLAWVPLAAGTCTVDWVALAAQLCSTVSIACWVCALSPQIYLNWRNSSADSLSPGFIAIWLSGDVCNLVGCLLTNQLFFQKFLGVYFCSFDAVLLLQIFYYSWWRPWSQQRRWSAGHASLLAATPDPSSPLLPTSCLASADTTYTSLSAYDPGLVGQGPRSRRAPFLKACAVGGSVALLAGSLAWWGWWQGLGRPVLASLGEQSPPLVGRIIAWTCTALYITSRLPQIWKNYRRRSVEGLSFYMFLFALNGNLFYFCSIFLQASISPPGLLWASLPYILGSAGTVVQDMAIFVQWHHYSTPSTTPIVVPTTAAINGSWEAMTHPPTAPGATGYSALGVSIPAGTVKGLQPTKSAVGTNDVWATAWPSSGQSDVTVLPVTPSTSAGQAMGPDLDSQSVFTASVSEEGLASGSFKP</sequence>
<organism evidence="10 11">
    <name type="scientific">Dimargaris verticillata</name>
    <dbReference type="NCBI Taxonomy" id="2761393"/>
    <lineage>
        <taxon>Eukaryota</taxon>
        <taxon>Fungi</taxon>
        <taxon>Fungi incertae sedis</taxon>
        <taxon>Zoopagomycota</taxon>
        <taxon>Kickxellomycotina</taxon>
        <taxon>Dimargaritomycetes</taxon>
        <taxon>Dimargaritales</taxon>
        <taxon>Dimargaritaceae</taxon>
        <taxon>Dimargaris</taxon>
    </lineage>
</organism>
<evidence type="ECO:0000313" key="10">
    <source>
        <dbReference type="EMBL" id="KAJ1985188.1"/>
    </source>
</evidence>
<proteinExistence type="inferred from homology"/>
<dbReference type="FunFam" id="1.20.1280.290:FF:000009">
    <property type="entry name" value="PQ loop repeat family protein"/>
    <property type="match status" value="1"/>
</dbReference>
<keyword evidence="9" id="KW-0732">Signal</keyword>
<evidence type="ECO:0000256" key="7">
    <source>
        <dbReference type="SAM" id="MobiDB-lite"/>
    </source>
</evidence>
<dbReference type="GO" id="GO:0034486">
    <property type="term" value="P:vacuolar transmembrane transport"/>
    <property type="evidence" value="ECO:0007669"/>
    <property type="project" value="UniProtKB-ARBA"/>
</dbReference>
<feature type="signal peptide" evidence="9">
    <location>
        <begin position="1"/>
        <end position="18"/>
    </location>
</feature>
<keyword evidence="11" id="KW-1185">Reference proteome</keyword>
<comment type="catalytic activity">
    <reaction evidence="6">
        <text>L-histidine(out) + L-arginine(in) = L-histidine(in) + L-arginine(out)</text>
        <dbReference type="Rhea" id="RHEA:71063"/>
        <dbReference type="ChEBI" id="CHEBI:32682"/>
        <dbReference type="ChEBI" id="CHEBI:57595"/>
    </reaction>
</comment>
<name>A0A9W8BC99_9FUNG</name>
<dbReference type="InterPro" id="IPR051415">
    <property type="entry name" value="LAAT-1"/>
</dbReference>
<comment type="subcellular location">
    <subcellularLocation>
        <location evidence="1">Membrane</location>
        <topology evidence="1">Multi-pass membrane protein</topology>
    </subcellularLocation>
</comment>
<dbReference type="AlphaFoldDB" id="A0A9W8BC99"/>
<keyword evidence="4 8" id="KW-0472">Membrane</keyword>
<feature type="transmembrane region" description="Helical" evidence="8">
    <location>
        <begin position="215"/>
        <end position="231"/>
    </location>
</feature>
<protein>
    <submittedName>
        <fullName evidence="10">PQ loop repeat-containing protein 2</fullName>
    </submittedName>
</protein>
<keyword evidence="2 8" id="KW-0812">Transmembrane</keyword>
<dbReference type="EMBL" id="JANBQB010000003">
    <property type="protein sequence ID" value="KAJ1985188.1"/>
    <property type="molecule type" value="Genomic_DNA"/>
</dbReference>
<evidence type="ECO:0000256" key="4">
    <source>
        <dbReference type="ARBA" id="ARBA00023136"/>
    </source>
</evidence>
<dbReference type="OrthoDB" id="8048523at2759"/>
<dbReference type="GO" id="GO:0015174">
    <property type="term" value="F:basic amino acid transmembrane transporter activity"/>
    <property type="evidence" value="ECO:0007669"/>
    <property type="project" value="UniProtKB-ARBA"/>
</dbReference>
<feature type="chain" id="PRO_5040945673" evidence="9">
    <location>
        <begin position="19"/>
        <end position="422"/>
    </location>
</feature>
<feature type="transmembrane region" description="Helical" evidence="8">
    <location>
        <begin position="92"/>
        <end position="111"/>
    </location>
</feature>
<dbReference type="SMART" id="SM00679">
    <property type="entry name" value="CTNS"/>
    <property type="match status" value="2"/>
</dbReference>
<dbReference type="PANTHER" id="PTHR16201">
    <property type="entry name" value="SEVEN TRANSMEMBRANE PROTEIN 1-RELATED"/>
    <property type="match status" value="1"/>
</dbReference>
<accession>A0A9W8BC99</accession>
<evidence type="ECO:0000256" key="1">
    <source>
        <dbReference type="ARBA" id="ARBA00004141"/>
    </source>
</evidence>
<feature type="compositionally biased region" description="Polar residues" evidence="7">
    <location>
        <begin position="401"/>
        <end position="410"/>
    </location>
</feature>
<comment type="similarity">
    <text evidence="5">Belongs to the laat-1 family.</text>
</comment>
<dbReference type="Proteomes" id="UP001151582">
    <property type="component" value="Unassembled WGS sequence"/>
</dbReference>
<comment type="caution">
    <text evidence="10">The sequence shown here is derived from an EMBL/GenBank/DDBJ whole genome shotgun (WGS) entry which is preliminary data.</text>
</comment>
<evidence type="ECO:0000256" key="8">
    <source>
        <dbReference type="SAM" id="Phobius"/>
    </source>
</evidence>
<evidence type="ECO:0000256" key="9">
    <source>
        <dbReference type="SAM" id="SignalP"/>
    </source>
</evidence>
<evidence type="ECO:0000256" key="3">
    <source>
        <dbReference type="ARBA" id="ARBA00022989"/>
    </source>
</evidence>
<gene>
    <name evidence="10" type="primary">PQLC2</name>
    <name evidence="10" type="ORF">H4R34_000146</name>
</gene>
<feature type="region of interest" description="Disordered" evidence="7">
    <location>
        <begin position="387"/>
        <end position="422"/>
    </location>
</feature>
<dbReference type="Pfam" id="PF04193">
    <property type="entry name" value="PQ-loop"/>
    <property type="match status" value="2"/>
</dbReference>